<feature type="transmembrane region" description="Helical" evidence="7">
    <location>
        <begin position="492"/>
        <end position="515"/>
    </location>
</feature>
<protein>
    <submittedName>
        <fullName evidence="9">MFS transporter</fullName>
    </submittedName>
</protein>
<feature type="transmembrane region" description="Helical" evidence="7">
    <location>
        <begin position="255"/>
        <end position="277"/>
    </location>
</feature>
<evidence type="ECO:0000313" key="9">
    <source>
        <dbReference type="EMBL" id="PQO40976.1"/>
    </source>
</evidence>
<feature type="transmembrane region" description="Helical" evidence="7">
    <location>
        <begin position="372"/>
        <end position="397"/>
    </location>
</feature>
<evidence type="ECO:0000256" key="6">
    <source>
        <dbReference type="ARBA" id="ARBA00023136"/>
    </source>
</evidence>
<feature type="transmembrane region" description="Helical" evidence="7">
    <location>
        <begin position="409"/>
        <end position="431"/>
    </location>
</feature>
<dbReference type="InterPro" id="IPR011701">
    <property type="entry name" value="MFS"/>
</dbReference>
<keyword evidence="6 7" id="KW-0472">Membrane</keyword>
<dbReference type="InterPro" id="IPR051788">
    <property type="entry name" value="MFS_Transporter"/>
</dbReference>
<dbReference type="OrthoDB" id="9783757at2"/>
<evidence type="ECO:0000256" key="7">
    <source>
        <dbReference type="SAM" id="Phobius"/>
    </source>
</evidence>
<gene>
    <name evidence="9" type="ORF">C5Y98_05200</name>
</gene>
<evidence type="ECO:0000259" key="8">
    <source>
        <dbReference type="PROSITE" id="PS50850"/>
    </source>
</evidence>
<comment type="similarity">
    <text evidence="2">Belongs to the major facilitator superfamily.</text>
</comment>
<feature type="transmembrane region" description="Helical" evidence="7">
    <location>
        <begin position="55"/>
        <end position="74"/>
    </location>
</feature>
<comment type="subcellular location">
    <subcellularLocation>
        <location evidence="1">Endomembrane system</location>
        <topology evidence="1">Multi-pass membrane protein</topology>
    </subcellularLocation>
</comment>
<feature type="transmembrane region" description="Helical" evidence="7">
    <location>
        <begin position="81"/>
        <end position="104"/>
    </location>
</feature>
<comment type="caution">
    <text evidence="9">The sequence shown here is derived from an EMBL/GenBank/DDBJ whole genome shotgun (WGS) entry which is preliminary data.</text>
</comment>
<feature type="transmembrane region" description="Helical" evidence="7">
    <location>
        <begin position="225"/>
        <end position="249"/>
    </location>
</feature>
<organism evidence="9 10">
    <name type="scientific">Blastopirellula marina</name>
    <dbReference type="NCBI Taxonomy" id="124"/>
    <lineage>
        <taxon>Bacteria</taxon>
        <taxon>Pseudomonadati</taxon>
        <taxon>Planctomycetota</taxon>
        <taxon>Planctomycetia</taxon>
        <taxon>Pirellulales</taxon>
        <taxon>Pirellulaceae</taxon>
        <taxon>Blastopirellula</taxon>
    </lineage>
</organism>
<name>A0A2S8G935_9BACT</name>
<evidence type="ECO:0000256" key="3">
    <source>
        <dbReference type="ARBA" id="ARBA00022448"/>
    </source>
</evidence>
<keyword evidence="3" id="KW-0813">Transport</keyword>
<dbReference type="GO" id="GO:0012505">
    <property type="term" value="C:endomembrane system"/>
    <property type="evidence" value="ECO:0007669"/>
    <property type="project" value="UniProtKB-SubCell"/>
</dbReference>
<dbReference type="Pfam" id="PF07690">
    <property type="entry name" value="MFS_1"/>
    <property type="match status" value="1"/>
</dbReference>
<evidence type="ECO:0000256" key="1">
    <source>
        <dbReference type="ARBA" id="ARBA00004127"/>
    </source>
</evidence>
<evidence type="ECO:0000256" key="5">
    <source>
        <dbReference type="ARBA" id="ARBA00022989"/>
    </source>
</evidence>
<dbReference type="PROSITE" id="PS50850">
    <property type="entry name" value="MFS"/>
    <property type="match status" value="1"/>
</dbReference>
<feature type="transmembrane region" description="Helical" evidence="7">
    <location>
        <begin position="185"/>
        <end position="204"/>
    </location>
</feature>
<dbReference type="InterPro" id="IPR020846">
    <property type="entry name" value="MFS_dom"/>
</dbReference>
<dbReference type="SUPFAM" id="SSF103473">
    <property type="entry name" value="MFS general substrate transporter"/>
    <property type="match status" value="1"/>
</dbReference>
<dbReference type="PANTHER" id="PTHR23514:SF3">
    <property type="entry name" value="BYPASS OF STOP CODON PROTEIN 6"/>
    <property type="match status" value="1"/>
</dbReference>
<evidence type="ECO:0000256" key="4">
    <source>
        <dbReference type="ARBA" id="ARBA00022692"/>
    </source>
</evidence>
<feature type="transmembrane region" description="Helical" evidence="7">
    <location>
        <begin position="110"/>
        <end position="136"/>
    </location>
</feature>
<feature type="domain" description="Major facilitator superfamily (MFS) profile" evidence="8">
    <location>
        <begin position="16"/>
        <end position="518"/>
    </location>
</feature>
<dbReference type="RefSeq" id="WP_105352238.1">
    <property type="nucleotide sequence ID" value="NZ_PUIB01000007.1"/>
</dbReference>
<accession>A0A2S8G935</accession>
<dbReference type="GO" id="GO:0016020">
    <property type="term" value="C:membrane"/>
    <property type="evidence" value="ECO:0007669"/>
    <property type="project" value="TreeGrafter"/>
</dbReference>
<feature type="transmembrane region" description="Helical" evidence="7">
    <location>
        <begin position="322"/>
        <end position="339"/>
    </location>
</feature>
<proteinExistence type="inferred from homology"/>
<reference evidence="9 10" key="1">
    <citation type="submission" date="2018-02" db="EMBL/GenBank/DDBJ databases">
        <title>Comparative genomes isolates from brazilian mangrove.</title>
        <authorList>
            <person name="Araujo J.E."/>
            <person name="Taketani R.G."/>
            <person name="Silva M.C.P."/>
            <person name="Loureco M.V."/>
            <person name="Andreote F.D."/>
        </authorList>
    </citation>
    <scope>NUCLEOTIDE SEQUENCE [LARGE SCALE GENOMIC DNA]</scope>
    <source>
        <strain evidence="9 10">NAP PRIS-MGV</strain>
    </source>
</reference>
<feature type="transmembrane region" description="Helical" evidence="7">
    <location>
        <begin position="143"/>
        <end position="165"/>
    </location>
</feature>
<dbReference type="EMBL" id="PUIB01000007">
    <property type="protein sequence ID" value="PQO40976.1"/>
    <property type="molecule type" value="Genomic_DNA"/>
</dbReference>
<feature type="transmembrane region" description="Helical" evidence="7">
    <location>
        <begin position="15"/>
        <end position="35"/>
    </location>
</feature>
<evidence type="ECO:0000313" key="10">
    <source>
        <dbReference type="Proteomes" id="UP000239388"/>
    </source>
</evidence>
<dbReference type="Gene3D" id="1.20.1250.20">
    <property type="entry name" value="MFS general substrate transporter like domains"/>
    <property type="match status" value="2"/>
</dbReference>
<dbReference type="PANTHER" id="PTHR23514">
    <property type="entry name" value="BYPASS OF STOP CODON PROTEIN 6"/>
    <property type="match status" value="1"/>
</dbReference>
<feature type="transmembrane region" description="Helical" evidence="7">
    <location>
        <begin position="346"/>
        <end position="366"/>
    </location>
</feature>
<keyword evidence="5 7" id="KW-1133">Transmembrane helix</keyword>
<dbReference type="Proteomes" id="UP000239388">
    <property type="component" value="Unassembled WGS sequence"/>
</dbReference>
<keyword evidence="4 7" id="KW-0812">Transmembrane</keyword>
<evidence type="ECO:0000256" key="2">
    <source>
        <dbReference type="ARBA" id="ARBA00008335"/>
    </source>
</evidence>
<dbReference type="GO" id="GO:0022857">
    <property type="term" value="F:transmembrane transporter activity"/>
    <property type="evidence" value="ECO:0007669"/>
    <property type="project" value="InterPro"/>
</dbReference>
<feature type="transmembrane region" description="Helical" evidence="7">
    <location>
        <begin position="284"/>
        <end position="302"/>
    </location>
</feature>
<dbReference type="AlphaFoldDB" id="A0A2S8G935"/>
<dbReference type="InterPro" id="IPR036259">
    <property type="entry name" value="MFS_trans_sf"/>
</dbReference>
<sequence>MSATANETSQANDKLLFWASFVAIMTTAFGFIIRALILDELKTDFDWTETQKGEIFGVGLYPFSISIILFSLVIDRIGYKTAMYFAFVCHTLSAIVTIFAPQMFNPYWSIYLGTFIVALGNGTVEAVANPVVATLFPKEKTKWLNILHAGWPGGLVLGGIITIMLDTNGLIAKIFNAGQALPWQVKVTLLLLPTFAYGFMMLFCKFPVSERVAAGVSDRDMMKEFGIGGALIAGFLIYSELGRVAIAFAGEDFEMTISIIKWIALAVTVIGFGAYVGFAIGRPLFLFMLLIMIPLATTELGTDSWITSLMEPQMKAEGFHPGWVLIYTSTIMMILRFFAGSIVHRISPLGLLAASSVIAIIGLLFLSRSDGLFMIFAAATIYGFGKSFFWPTMLGVVAEQSPKGGALTLNACGGVGMLGVGVVGAVFLGYIQDTTTDQQIAKEMPAIHKQVTTEKKWTFGKYEALDQEKVNELPKAEQEEVEKVVNQSKKSALATVAIFPGIMLVCYIILILYFMSKGGYQAEVLTGHGAEDDKFTGGVEGPVE</sequence>